<accession>A0A392SAQ7</accession>
<keyword evidence="2" id="KW-1185">Reference proteome</keyword>
<dbReference type="EMBL" id="LXQA010337330">
    <property type="protein sequence ID" value="MCI44936.1"/>
    <property type="molecule type" value="Genomic_DNA"/>
</dbReference>
<name>A0A392SAQ7_9FABA</name>
<organism evidence="1 2">
    <name type="scientific">Trifolium medium</name>
    <dbReference type="NCBI Taxonomy" id="97028"/>
    <lineage>
        <taxon>Eukaryota</taxon>
        <taxon>Viridiplantae</taxon>
        <taxon>Streptophyta</taxon>
        <taxon>Embryophyta</taxon>
        <taxon>Tracheophyta</taxon>
        <taxon>Spermatophyta</taxon>
        <taxon>Magnoliopsida</taxon>
        <taxon>eudicotyledons</taxon>
        <taxon>Gunneridae</taxon>
        <taxon>Pentapetalae</taxon>
        <taxon>rosids</taxon>
        <taxon>fabids</taxon>
        <taxon>Fabales</taxon>
        <taxon>Fabaceae</taxon>
        <taxon>Papilionoideae</taxon>
        <taxon>50 kb inversion clade</taxon>
        <taxon>NPAAA clade</taxon>
        <taxon>Hologalegina</taxon>
        <taxon>IRL clade</taxon>
        <taxon>Trifolieae</taxon>
        <taxon>Trifolium</taxon>
    </lineage>
</organism>
<sequence>MNGDGGGKRRSRRR</sequence>
<dbReference type="Proteomes" id="UP000265520">
    <property type="component" value="Unassembled WGS sequence"/>
</dbReference>
<feature type="non-terminal residue" evidence="1">
    <location>
        <position position="14"/>
    </location>
</feature>
<proteinExistence type="predicted"/>
<comment type="caution">
    <text evidence="1">The sequence shown here is derived from an EMBL/GenBank/DDBJ whole genome shotgun (WGS) entry which is preliminary data.</text>
</comment>
<evidence type="ECO:0000313" key="2">
    <source>
        <dbReference type="Proteomes" id="UP000265520"/>
    </source>
</evidence>
<protein>
    <submittedName>
        <fullName evidence="1">Uncharacterized protein</fullName>
    </submittedName>
</protein>
<reference evidence="1 2" key="1">
    <citation type="journal article" date="2018" name="Front. Plant Sci.">
        <title>Red Clover (Trifolium pratense) and Zigzag Clover (T. medium) - A Picture of Genomic Similarities and Differences.</title>
        <authorList>
            <person name="Dluhosova J."/>
            <person name="Istvanek J."/>
            <person name="Nedelnik J."/>
            <person name="Repkova J."/>
        </authorList>
    </citation>
    <scope>NUCLEOTIDE SEQUENCE [LARGE SCALE GENOMIC DNA]</scope>
    <source>
        <strain evidence="2">cv. 10/8</strain>
        <tissue evidence="1">Leaf</tissue>
    </source>
</reference>
<evidence type="ECO:0000313" key="1">
    <source>
        <dbReference type="EMBL" id="MCI44936.1"/>
    </source>
</evidence>